<sequence length="544" mass="60806">MTKHIFVTGGVVSSLGKGLTSASIGLLLENRGLRVRLQKLDPYLNVDPGTMSPYQHGEVYVLDDGTETDLDLGHYERFTHAVLNKDCNYTTGKIYLSVIEKERRGDYRGKTVQVIPHVTDEIKSCIKKMVAPDVDVVITEIGGTVGDIEGMPYFEAIRQYALDVGKNNCLFVHLTLVPYLKAAGELKTKPTQRSVRDLREIGIQPDILICRTEKEIPKDECEKIALFCNVERNAVIEEKDKEFSIYEVPLSLANNKLDQLVVEKLHLTHARPLDMSEWSRMLENMRAPEHEITIGFVGKYVKHRDAYKSVYESLDHAGIAHRTKVKVLRIESDKLADEGAAQALATVDGLLVPGGFDKRGIEGKIEAIRFARESGLPFFGICLGLQCATIEFARHVAGLENANSTEFDKASPHPVVCLLEEQAGVTDLGGTQRLGAYPCHLKPNTKARAAFGVDVISERHRHRYEVNNNYRDRLEARGMIFSGTSPDGSLVEAIELRDHPWFVAVQSHPEFQSKPTKPHPLFRDFIGASLDRRRTRKPVAVVMG</sequence>
<feature type="binding site" evidence="9">
    <location>
        <position position="71"/>
    </location>
    <ligand>
        <name>ATP</name>
        <dbReference type="ChEBI" id="CHEBI:30616"/>
    </ligand>
</feature>
<feature type="active site" description="Nucleophile; for glutamine hydrolysis" evidence="9">
    <location>
        <position position="382"/>
    </location>
</feature>
<comment type="function">
    <text evidence="9">Catalyzes the ATP-dependent amination of UTP to CTP with either L-glutamine or ammonia as the source of nitrogen. Regulates intracellular CTP levels through interactions with the four ribonucleotide triphosphates.</text>
</comment>
<dbReference type="EMBL" id="JAGKQQ010000001">
    <property type="protein sequence ID" value="MBP3957460.1"/>
    <property type="molecule type" value="Genomic_DNA"/>
</dbReference>
<dbReference type="PANTHER" id="PTHR11550">
    <property type="entry name" value="CTP SYNTHASE"/>
    <property type="match status" value="1"/>
</dbReference>
<dbReference type="InterPro" id="IPR017926">
    <property type="entry name" value="GATASE"/>
</dbReference>
<comment type="catalytic activity">
    <reaction evidence="8 9">
        <text>UTP + L-glutamine + ATP + H2O = CTP + L-glutamate + ADP + phosphate + 2 H(+)</text>
        <dbReference type="Rhea" id="RHEA:26426"/>
        <dbReference type="ChEBI" id="CHEBI:15377"/>
        <dbReference type="ChEBI" id="CHEBI:15378"/>
        <dbReference type="ChEBI" id="CHEBI:29985"/>
        <dbReference type="ChEBI" id="CHEBI:30616"/>
        <dbReference type="ChEBI" id="CHEBI:37563"/>
        <dbReference type="ChEBI" id="CHEBI:43474"/>
        <dbReference type="ChEBI" id="CHEBI:46398"/>
        <dbReference type="ChEBI" id="CHEBI:58359"/>
        <dbReference type="ChEBI" id="CHEBI:456216"/>
        <dbReference type="EC" id="6.3.4.2"/>
    </reaction>
</comment>
<keyword evidence="7 9" id="KW-0665">Pyrimidine biosynthesis</keyword>
<feature type="binding site" evidence="9">
    <location>
        <position position="223"/>
    </location>
    <ligand>
        <name>UTP</name>
        <dbReference type="ChEBI" id="CHEBI:46398"/>
    </ligand>
</feature>
<evidence type="ECO:0000256" key="2">
    <source>
        <dbReference type="ARBA" id="ARBA00007533"/>
    </source>
</evidence>
<evidence type="ECO:0000259" key="10">
    <source>
        <dbReference type="Pfam" id="PF00117"/>
    </source>
</evidence>
<dbReference type="InterPro" id="IPR017456">
    <property type="entry name" value="CTP_synthase_N"/>
</dbReference>
<dbReference type="InterPro" id="IPR004468">
    <property type="entry name" value="CTP_synthase"/>
</dbReference>
<feature type="binding site" evidence="9">
    <location>
        <position position="406"/>
    </location>
    <ligand>
        <name>L-glutamine</name>
        <dbReference type="ChEBI" id="CHEBI:58359"/>
    </ligand>
</feature>
<dbReference type="InterPro" id="IPR027417">
    <property type="entry name" value="P-loop_NTPase"/>
</dbReference>
<dbReference type="GO" id="GO:0003883">
    <property type="term" value="F:CTP synthase activity"/>
    <property type="evidence" value="ECO:0007669"/>
    <property type="project" value="UniProtKB-EC"/>
</dbReference>
<dbReference type="CDD" id="cd03113">
    <property type="entry name" value="CTPS_N"/>
    <property type="match status" value="1"/>
</dbReference>
<keyword evidence="6 9" id="KW-0315">Glutamine amidotransferase</keyword>
<feature type="active site" evidence="9">
    <location>
        <position position="510"/>
    </location>
</feature>
<comment type="miscellaneous">
    <text evidence="9">CTPSs have evolved a hybrid strategy for distinguishing between UTP and CTP. The overlapping regions of the product feedback inhibitory and substrate sites recognize a common feature in both compounds, the triphosphate moiety. To differentiate isosteric substrate and product pyrimidine rings, an additional pocket far from the expected kinase/ligase catalytic site, specifically recognizes the cytosine and ribose portions of the product inhibitor.</text>
</comment>
<evidence type="ECO:0000256" key="4">
    <source>
        <dbReference type="ARBA" id="ARBA00022741"/>
    </source>
</evidence>
<keyword evidence="5 9" id="KW-0067">ATP-binding</keyword>
<evidence type="ECO:0000313" key="13">
    <source>
        <dbReference type="Proteomes" id="UP000676565"/>
    </source>
</evidence>
<dbReference type="PANTHER" id="PTHR11550:SF0">
    <property type="entry name" value="CTP SYNTHASE-RELATED"/>
    <property type="match status" value="1"/>
</dbReference>
<feature type="binding site" evidence="9">
    <location>
        <position position="463"/>
    </location>
    <ligand>
        <name>L-glutamine</name>
        <dbReference type="ChEBI" id="CHEBI:58359"/>
    </ligand>
</feature>
<feature type="binding site" evidence="9">
    <location>
        <position position="71"/>
    </location>
    <ligand>
        <name>Mg(2+)</name>
        <dbReference type="ChEBI" id="CHEBI:18420"/>
    </ligand>
</feature>
<evidence type="ECO:0000256" key="3">
    <source>
        <dbReference type="ARBA" id="ARBA00022598"/>
    </source>
</evidence>
<comment type="similarity">
    <text evidence="2 9">Belongs to the CTP synthase family.</text>
</comment>
<feature type="binding site" evidence="9">
    <location>
        <begin position="187"/>
        <end position="192"/>
    </location>
    <ligand>
        <name>UTP</name>
        <dbReference type="ChEBI" id="CHEBI:46398"/>
    </ligand>
</feature>
<keyword evidence="4 9" id="KW-0547">Nucleotide-binding</keyword>
<feature type="domain" description="Glutamine amidotransferase" evidence="10">
    <location>
        <begin position="305"/>
        <end position="526"/>
    </location>
</feature>
<dbReference type="HAMAP" id="MF_01227">
    <property type="entry name" value="PyrG"/>
    <property type="match status" value="1"/>
</dbReference>
<evidence type="ECO:0000256" key="7">
    <source>
        <dbReference type="ARBA" id="ARBA00022975"/>
    </source>
</evidence>
<dbReference type="Pfam" id="PF06418">
    <property type="entry name" value="CTP_synth_N"/>
    <property type="match status" value="1"/>
</dbReference>
<evidence type="ECO:0000259" key="11">
    <source>
        <dbReference type="Pfam" id="PF06418"/>
    </source>
</evidence>
<feature type="binding site" evidence="9">
    <location>
        <position position="355"/>
    </location>
    <ligand>
        <name>L-glutamine</name>
        <dbReference type="ChEBI" id="CHEBI:58359"/>
    </ligand>
</feature>
<dbReference type="Gene3D" id="3.40.50.300">
    <property type="entry name" value="P-loop containing nucleotide triphosphate hydrolases"/>
    <property type="match status" value="1"/>
</dbReference>
<dbReference type="InterPro" id="IPR029062">
    <property type="entry name" value="Class_I_gatase-like"/>
</dbReference>
<feature type="domain" description="CTP synthase N-terminal" evidence="11">
    <location>
        <begin position="3"/>
        <end position="267"/>
    </location>
</feature>
<gene>
    <name evidence="9" type="primary">pyrG</name>
    <name evidence="12" type="ORF">J8F10_19610</name>
</gene>
<feature type="binding site" evidence="9">
    <location>
        <position position="13"/>
    </location>
    <ligand>
        <name>UTP</name>
        <dbReference type="ChEBI" id="CHEBI:46398"/>
    </ligand>
</feature>
<feature type="binding site" evidence="9">
    <location>
        <position position="54"/>
    </location>
    <ligand>
        <name>L-glutamine</name>
        <dbReference type="ChEBI" id="CHEBI:58359"/>
    </ligand>
</feature>
<keyword evidence="3 9" id="KW-0436">Ligase</keyword>
<feature type="binding site" evidence="9">
    <location>
        <begin position="383"/>
        <end position="386"/>
    </location>
    <ligand>
        <name>L-glutamine</name>
        <dbReference type="ChEBI" id="CHEBI:58359"/>
    </ligand>
</feature>
<comment type="pathway">
    <text evidence="1 9">Pyrimidine metabolism; CTP biosynthesis via de novo pathway; CTP from UDP: step 2/2.</text>
</comment>
<keyword evidence="9" id="KW-0479">Metal-binding</keyword>
<reference evidence="12 13" key="1">
    <citation type="submission" date="2021-04" db="EMBL/GenBank/DDBJ databases">
        <authorList>
            <person name="Ivanova A."/>
        </authorList>
    </citation>
    <scope>NUCLEOTIDE SEQUENCE [LARGE SCALE GENOMIC DNA]</scope>
    <source>
        <strain evidence="12 13">G18</strain>
    </source>
</reference>
<keyword evidence="9" id="KW-0460">Magnesium</keyword>
<dbReference type="PROSITE" id="PS51273">
    <property type="entry name" value="GATASE_TYPE_1"/>
    <property type="match status" value="1"/>
</dbReference>
<name>A0ABS5BUS2_9BACT</name>
<feature type="binding site" evidence="9">
    <location>
        <begin position="147"/>
        <end position="149"/>
    </location>
    <ligand>
        <name>CTP</name>
        <dbReference type="ChEBI" id="CHEBI:37563"/>
        <note>allosteric inhibitor</note>
    </ligand>
</feature>
<evidence type="ECO:0000256" key="8">
    <source>
        <dbReference type="ARBA" id="ARBA00047781"/>
    </source>
</evidence>
<comment type="catalytic activity">
    <reaction evidence="9">
        <text>L-glutamine + H2O = L-glutamate + NH4(+)</text>
        <dbReference type="Rhea" id="RHEA:15889"/>
        <dbReference type="ChEBI" id="CHEBI:15377"/>
        <dbReference type="ChEBI" id="CHEBI:28938"/>
        <dbReference type="ChEBI" id="CHEBI:29985"/>
        <dbReference type="ChEBI" id="CHEBI:58359"/>
    </reaction>
</comment>
<dbReference type="InterPro" id="IPR033828">
    <property type="entry name" value="GATase1_CTP_Synthase"/>
</dbReference>
<comment type="caution">
    <text evidence="9">Lacks conserved residue(s) required for the propagation of feature annotation.</text>
</comment>
<evidence type="ECO:0000313" key="12">
    <source>
        <dbReference type="EMBL" id="MBP3957460.1"/>
    </source>
</evidence>
<evidence type="ECO:0000256" key="6">
    <source>
        <dbReference type="ARBA" id="ARBA00022962"/>
    </source>
</evidence>
<comment type="subunit">
    <text evidence="9">Homotetramer.</text>
</comment>
<comment type="caution">
    <text evidence="12">The sequence shown here is derived from an EMBL/GenBank/DDBJ whole genome shotgun (WGS) entry which is preliminary data.</text>
</comment>
<proteinExistence type="inferred from homology"/>
<dbReference type="Gene3D" id="3.40.50.880">
    <property type="match status" value="1"/>
</dbReference>
<feature type="active site" evidence="9">
    <location>
        <position position="508"/>
    </location>
</feature>
<dbReference type="RefSeq" id="WP_210656527.1">
    <property type="nucleotide sequence ID" value="NZ_JAGKQQ010000001.1"/>
</dbReference>
<feature type="binding site" evidence="9">
    <location>
        <position position="13"/>
    </location>
    <ligand>
        <name>CTP</name>
        <dbReference type="ChEBI" id="CHEBI:37563"/>
        <note>allosteric inhibitor</note>
    </ligand>
</feature>
<evidence type="ECO:0000256" key="1">
    <source>
        <dbReference type="ARBA" id="ARBA00005171"/>
    </source>
</evidence>
<dbReference type="CDD" id="cd01746">
    <property type="entry name" value="GATase1_CTP_Synthase"/>
    <property type="match status" value="1"/>
</dbReference>
<accession>A0ABS5BUS2</accession>
<feature type="binding site" evidence="9">
    <location>
        <position position="223"/>
    </location>
    <ligand>
        <name>CTP</name>
        <dbReference type="ChEBI" id="CHEBI:37563"/>
        <note>allosteric inhibitor</note>
    </ligand>
</feature>
<feature type="binding site" evidence="9">
    <location>
        <begin position="187"/>
        <end position="192"/>
    </location>
    <ligand>
        <name>CTP</name>
        <dbReference type="ChEBI" id="CHEBI:37563"/>
        <note>allosteric inhibitor</note>
    </ligand>
</feature>
<protein>
    <recommendedName>
        <fullName evidence="9">CTP synthase</fullName>
        <ecNumber evidence="9">6.3.4.2</ecNumber>
    </recommendedName>
    <alternativeName>
        <fullName evidence="9">Cytidine 5'-triphosphate synthase</fullName>
    </alternativeName>
    <alternativeName>
        <fullName evidence="9">Cytidine triphosphate synthetase</fullName>
        <shortName evidence="9">CTP synthetase</shortName>
        <shortName evidence="9">CTPS</shortName>
    </alternativeName>
    <alternativeName>
        <fullName evidence="9">UTP--ammonia ligase</fullName>
    </alternativeName>
</protein>
<feature type="binding site" evidence="9">
    <location>
        <begin position="14"/>
        <end position="19"/>
    </location>
    <ligand>
        <name>ATP</name>
        <dbReference type="ChEBI" id="CHEBI:30616"/>
    </ligand>
</feature>
<dbReference type="Proteomes" id="UP000676565">
    <property type="component" value="Unassembled WGS sequence"/>
</dbReference>
<dbReference type="EC" id="6.3.4.2" evidence="9"/>
<comment type="activity regulation">
    <text evidence="9">Allosterically activated by GTP, when glutamine is the substrate; GTP has no effect on the reaction when ammonia is the substrate. The allosteric effector GTP functions by stabilizing the protein conformation that binds the tetrahedral intermediate(s) formed during glutamine hydrolysis. Inhibited by the product CTP, via allosteric rather than competitive inhibition.</text>
</comment>
<feature type="region of interest" description="Amidoligase domain" evidence="9">
    <location>
        <begin position="1"/>
        <end position="267"/>
    </location>
</feature>
<dbReference type="SUPFAM" id="SSF52317">
    <property type="entry name" value="Class I glutamine amidotransferase-like"/>
    <property type="match status" value="1"/>
</dbReference>
<keyword evidence="13" id="KW-1185">Reference proteome</keyword>
<evidence type="ECO:0000256" key="9">
    <source>
        <dbReference type="HAMAP-Rule" id="MF_01227"/>
    </source>
</evidence>
<organism evidence="12 13">
    <name type="scientific">Gemmata palustris</name>
    <dbReference type="NCBI Taxonomy" id="2822762"/>
    <lineage>
        <taxon>Bacteria</taxon>
        <taxon>Pseudomonadati</taxon>
        <taxon>Planctomycetota</taxon>
        <taxon>Planctomycetia</taxon>
        <taxon>Gemmatales</taxon>
        <taxon>Gemmataceae</taxon>
        <taxon>Gemmata</taxon>
    </lineage>
</organism>
<dbReference type="NCBIfam" id="NF003792">
    <property type="entry name" value="PRK05380.1"/>
    <property type="match status" value="1"/>
</dbReference>
<feature type="binding site" evidence="9">
    <location>
        <position position="140"/>
    </location>
    <ligand>
        <name>Mg(2+)</name>
        <dbReference type="ChEBI" id="CHEBI:18420"/>
    </ligand>
</feature>
<dbReference type="Pfam" id="PF00117">
    <property type="entry name" value="GATase"/>
    <property type="match status" value="1"/>
</dbReference>
<dbReference type="SUPFAM" id="SSF52540">
    <property type="entry name" value="P-loop containing nucleoside triphosphate hydrolases"/>
    <property type="match status" value="1"/>
</dbReference>
<dbReference type="NCBIfam" id="TIGR00337">
    <property type="entry name" value="PyrG"/>
    <property type="match status" value="1"/>
</dbReference>
<comment type="catalytic activity">
    <reaction evidence="9">
        <text>UTP + NH4(+) + ATP = CTP + ADP + phosphate + 2 H(+)</text>
        <dbReference type="Rhea" id="RHEA:16597"/>
        <dbReference type="ChEBI" id="CHEBI:15378"/>
        <dbReference type="ChEBI" id="CHEBI:28938"/>
        <dbReference type="ChEBI" id="CHEBI:30616"/>
        <dbReference type="ChEBI" id="CHEBI:37563"/>
        <dbReference type="ChEBI" id="CHEBI:43474"/>
        <dbReference type="ChEBI" id="CHEBI:46398"/>
        <dbReference type="ChEBI" id="CHEBI:456216"/>
    </reaction>
</comment>
<evidence type="ECO:0000256" key="5">
    <source>
        <dbReference type="ARBA" id="ARBA00022840"/>
    </source>
</evidence>